<dbReference type="Proteomes" id="UP000010445">
    <property type="component" value="Unassembled WGS sequence"/>
</dbReference>
<accession>L1M8K3</accession>
<feature type="compositionally biased region" description="Basic and acidic residues" evidence="1">
    <location>
        <begin position="72"/>
        <end position="83"/>
    </location>
</feature>
<dbReference type="HOGENOM" id="CLU_2536875_0_0_11"/>
<name>L1M8K3_9CORY</name>
<sequence length="83" mass="8816">MMMSVLAVACAEGIAVTSDNNSVRIAEMAAATRGADARGSAIDEEGNTIGTPCVPWKAEADSWSWPTSMGQDQEKLAFTEEYD</sequence>
<comment type="caution">
    <text evidence="2">The sequence shown here is derived from an EMBL/GenBank/DDBJ whole genome shotgun (WGS) entry which is preliminary data.</text>
</comment>
<evidence type="ECO:0000313" key="3">
    <source>
        <dbReference type="Proteomes" id="UP000010445"/>
    </source>
</evidence>
<evidence type="ECO:0000313" key="2">
    <source>
        <dbReference type="EMBL" id="EKX87360.1"/>
    </source>
</evidence>
<feature type="region of interest" description="Disordered" evidence="1">
    <location>
        <begin position="34"/>
        <end position="83"/>
    </location>
</feature>
<dbReference type="STRING" id="1035195.HMPREF9997_02686"/>
<organism evidence="2 3">
    <name type="scientific">Corynebacterium durum F0235</name>
    <dbReference type="NCBI Taxonomy" id="1035195"/>
    <lineage>
        <taxon>Bacteria</taxon>
        <taxon>Bacillati</taxon>
        <taxon>Actinomycetota</taxon>
        <taxon>Actinomycetes</taxon>
        <taxon>Mycobacteriales</taxon>
        <taxon>Corynebacteriaceae</taxon>
        <taxon>Corynebacterium</taxon>
    </lineage>
</organism>
<gene>
    <name evidence="2" type="ORF">HMPREF9997_02686</name>
</gene>
<dbReference type="PATRIC" id="fig|1035195.3.peg.2404"/>
<keyword evidence="3" id="KW-1185">Reference proteome</keyword>
<evidence type="ECO:0000256" key="1">
    <source>
        <dbReference type="SAM" id="MobiDB-lite"/>
    </source>
</evidence>
<dbReference type="EMBL" id="AMEM01000044">
    <property type="protein sequence ID" value="EKX87360.1"/>
    <property type="molecule type" value="Genomic_DNA"/>
</dbReference>
<reference evidence="2 3" key="1">
    <citation type="submission" date="2012-05" db="EMBL/GenBank/DDBJ databases">
        <authorList>
            <person name="Weinstock G."/>
            <person name="Sodergren E."/>
            <person name="Lobos E.A."/>
            <person name="Fulton L."/>
            <person name="Fulton R."/>
            <person name="Courtney L."/>
            <person name="Fronick C."/>
            <person name="O'Laughlin M."/>
            <person name="Godfrey J."/>
            <person name="Wilson R.M."/>
            <person name="Miner T."/>
            <person name="Farmer C."/>
            <person name="Delehaunty K."/>
            <person name="Cordes M."/>
            <person name="Minx P."/>
            <person name="Tomlinson C."/>
            <person name="Chen J."/>
            <person name="Wollam A."/>
            <person name="Pepin K.H."/>
            <person name="Bhonagiri V."/>
            <person name="Zhang X."/>
            <person name="Suruliraj S."/>
            <person name="Warren W."/>
            <person name="Mitreva M."/>
            <person name="Mardis E.R."/>
            <person name="Wilson R.K."/>
        </authorList>
    </citation>
    <scope>NUCLEOTIDE SEQUENCE [LARGE SCALE GENOMIC DNA]</scope>
    <source>
        <strain evidence="2 3">F0235</strain>
    </source>
</reference>
<dbReference type="AlphaFoldDB" id="L1M8K3"/>
<proteinExistence type="predicted"/>
<protein>
    <submittedName>
        <fullName evidence="2">Uncharacterized protein</fullName>
    </submittedName>
</protein>